<reference evidence="11 12" key="1">
    <citation type="submission" date="2021-07" db="EMBL/GenBank/DDBJ databases">
        <title>The Aristolochia fimbriata genome: insights into angiosperm evolution, floral development and chemical biosynthesis.</title>
        <authorList>
            <person name="Jiao Y."/>
        </authorList>
    </citation>
    <scope>NUCLEOTIDE SEQUENCE [LARGE SCALE GENOMIC DNA]</scope>
    <source>
        <strain evidence="11">IBCAS-2021</strain>
        <tissue evidence="11">Leaf</tissue>
    </source>
</reference>
<dbReference type="Gene3D" id="3.40.50.300">
    <property type="entry name" value="P-loop containing nucleotide triphosphate hydrolases"/>
    <property type="match status" value="2"/>
</dbReference>
<keyword evidence="4" id="KW-0347">Helicase</keyword>
<dbReference type="AlphaFoldDB" id="A0AAV7ER58"/>
<evidence type="ECO:0000256" key="2">
    <source>
        <dbReference type="ARBA" id="ARBA00022741"/>
    </source>
</evidence>
<evidence type="ECO:0000256" key="7">
    <source>
        <dbReference type="SAM" id="MobiDB-lite"/>
    </source>
</evidence>
<feature type="compositionally biased region" description="Low complexity" evidence="7">
    <location>
        <begin position="492"/>
        <end position="530"/>
    </location>
</feature>
<dbReference type="InterPro" id="IPR011545">
    <property type="entry name" value="DEAD/DEAH_box_helicase_dom"/>
</dbReference>
<feature type="domain" description="Helicase ATP-binding" evidence="8">
    <location>
        <begin position="105"/>
        <end position="279"/>
    </location>
</feature>
<dbReference type="GO" id="GO:0003724">
    <property type="term" value="F:RNA helicase activity"/>
    <property type="evidence" value="ECO:0007669"/>
    <property type="project" value="InterPro"/>
</dbReference>
<dbReference type="PANTHER" id="PTHR47959">
    <property type="entry name" value="ATP-DEPENDENT RNA HELICASE RHLE-RELATED"/>
    <property type="match status" value="1"/>
</dbReference>
<evidence type="ECO:0000259" key="8">
    <source>
        <dbReference type="PROSITE" id="PS51192"/>
    </source>
</evidence>
<feature type="compositionally biased region" description="Polar residues" evidence="7">
    <location>
        <begin position="650"/>
        <end position="659"/>
    </location>
</feature>
<gene>
    <name evidence="11" type="ORF">H6P81_010874</name>
</gene>
<dbReference type="GO" id="GO:0005829">
    <property type="term" value="C:cytosol"/>
    <property type="evidence" value="ECO:0007669"/>
    <property type="project" value="TreeGrafter"/>
</dbReference>
<dbReference type="Proteomes" id="UP000825729">
    <property type="component" value="Unassembled WGS sequence"/>
</dbReference>
<dbReference type="InterPro" id="IPR001650">
    <property type="entry name" value="Helicase_C-like"/>
</dbReference>
<dbReference type="GO" id="GO:0003676">
    <property type="term" value="F:nucleic acid binding"/>
    <property type="evidence" value="ECO:0007669"/>
    <property type="project" value="InterPro"/>
</dbReference>
<feature type="region of interest" description="Disordered" evidence="7">
    <location>
        <begin position="492"/>
        <end position="544"/>
    </location>
</feature>
<evidence type="ECO:0000259" key="9">
    <source>
        <dbReference type="PROSITE" id="PS51194"/>
    </source>
</evidence>
<dbReference type="InterPro" id="IPR014014">
    <property type="entry name" value="RNA_helicase_DEAD_Q_motif"/>
</dbReference>
<evidence type="ECO:0000256" key="5">
    <source>
        <dbReference type="ARBA" id="ARBA00022840"/>
    </source>
</evidence>
<dbReference type="GO" id="GO:0016787">
    <property type="term" value="F:hydrolase activity"/>
    <property type="evidence" value="ECO:0007669"/>
    <property type="project" value="UniProtKB-KW"/>
</dbReference>
<dbReference type="SMART" id="SM00487">
    <property type="entry name" value="DEXDc"/>
    <property type="match status" value="1"/>
</dbReference>
<feature type="short sequence motif" description="Q motif" evidence="6">
    <location>
        <begin position="74"/>
        <end position="102"/>
    </location>
</feature>
<dbReference type="Pfam" id="PF00270">
    <property type="entry name" value="DEAD"/>
    <property type="match status" value="1"/>
</dbReference>
<dbReference type="InterPro" id="IPR027417">
    <property type="entry name" value="P-loop_NTPase"/>
</dbReference>
<dbReference type="Pfam" id="PF00271">
    <property type="entry name" value="Helicase_C"/>
    <property type="match status" value="1"/>
</dbReference>
<keyword evidence="5" id="KW-0067">ATP-binding</keyword>
<feature type="domain" description="DEAD-box RNA helicase Q" evidence="10">
    <location>
        <begin position="74"/>
        <end position="102"/>
    </location>
</feature>
<dbReference type="SMART" id="SM00490">
    <property type="entry name" value="HELICc"/>
    <property type="match status" value="1"/>
</dbReference>
<evidence type="ECO:0000313" key="12">
    <source>
        <dbReference type="Proteomes" id="UP000825729"/>
    </source>
</evidence>
<accession>A0AAV7ER58</accession>
<dbReference type="CDD" id="cd18787">
    <property type="entry name" value="SF2_C_DEAD"/>
    <property type="match status" value="1"/>
</dbReference>
<dbReference type="InterPro" id="IPR050079">
    <property type="entry name" value="DEAD_box_RNA_helicase"/>
</dbReference>
<evidence type="ECO:0000313" key="11">
    <source>
        <dbReference type="EMBL" id="KAG9450909.1"/>
    </source>
</evidence>
<name>A0AAV7ER58_ARIFI</name>
<evidence type="ECO:0000256" key="3">
    <source>
        <dbReference type="ARBA" id="ARBA00022801"/>
    </source>
</evidence>
<comment type="similarity">
    <text evidence="1">Belongs to the DEAD box helicase family. DDX21/DDX50 subfamily.</text>
</comment>
<evidence type="ECO:0000259" key="10">
    <source>
        <dbReference type="PROSITE" id="PS51195"/>
    </source>
</evidence>
<dbReference type="InterPro" id="IPR044742">
    <property type="entry name" value="DEAD/DEAH_RhlB"/>
</dbReference>
<keyword evidence="3" id="KW-0378">Hydrolase</keyword>
<dbReference type="SUPFAM" id="SSF52540">
    <property type="entry name" value="P-loop containing nucleoside triphosphate hydrolases"/>
    <property type="match status" value="1"/>
</dbReference>
<evidence type="ECO:0000256" key="6">
    <source>
        <dbReference type="PROSITE-ProRule" id="PRU00552"/>
    </source>
</evidence>
<dbReference type="GO" id="GO:0005524">
    <property type="term" value="F:ATP binding"/>
    <property type="evidence" value="ECO:0007669"/>
    <property type="project" value="UniProtKB-KW"/>
</dbReference>
<dbReference type="PROSITE" id="PS51195">
    <property type="entry name" value="Q_MOTIF"/>
    <property type="match status" value="1"/>
</dbReference>
<dbReference type="PROSITE" id="PS51194">
    <property type="entry name" value="HELICASE_CTER"/>
    <property type="match status" value="1"/>
</dbReference>
<organism evidence="11 12">
    <name type="scientific">Aristolochia fimbriata</name>
    <name type="common">White veined hardy Dutchman's pipe vine</name>
    <dbReference type="NCBI Taxonomy" id="158543"/>
    <lineage>
        <taxon>Eukaryota</taxon>
        <taxon>Viridiplantae</taxon>
        <taxon>Streptophyta</taxon>
        <taxon>Embryophyta</taxon>
        <taxon>Tracheophyta</taxon>
        <taxon>Spermatophyta</taxon>
        <taxon>Magnoliopsida</taxon>
        <taxon>Magnoliidae</taxon>
        <taxon>Piperales</taxon>
        <taxon>Aristolochiaceae</taxon>
        <taxon>Aristolochia</taxon>
    </lineage>
</organism>
<dbReference type="PANTHER" id="PTHR47959:SF23">
    <property type="entry name" value="HELICASE ATP-BINDING DOMAIN-CONTAINING PROTEIN"/>
    <property type="match status" value="1"/>
</dbReference>
<dbReference type="PROSITE" id="PS51192">
    <property type="entry name" value="HELICASE_ATP_BIND_1"/>
    <property type="match status" value="1"/>
</dbReference>
<sequence>MANLLSAPLPPSAFLQGNPNATSFSSLRCSFSPISIFVSRKGKVCLYRKPISASAAVEFKVPVRTNGFDASDHLDISKLGISEEIVSALSRRGITELFPIQRAVLEPAMEGRDMIGRAITGSGKTLAFGIPIIDKILQHRSPQRRKRVPSALVLAPTRELARQVEKEFKETAPNLSSACLYGGIPINNQSRMLGFGIDIAVGTPGRIIDLVERGVLDLSEVKFAVLDEADQMLAIGFQEDVECILSYLPAKKQCMLFSATMPAWVNELSRKYLRDPLVIDLVGETDQKLADGISLFSVSSAASGKQNSLMTLISKYGQGGKSIVFTKTKKDAELLSQSVGSILRSRALHGNMPQFKRDKTLTDFRNGRFNVLIATDVAARGLDIPNVDLVVHFEIPNTSEIFVHRSGRTGRAGKKGTAVLMFTESQRRAVRYIERDLGCKFEELPKITNTGGNKPRNMDLEEKKSYNDDLFSGRSSGNFGNFSKSYGNSSRNYGNSSGSYGNSSRNYGNSSRNYGNSSGSYGNSSRNYGNTEKSRESSAYGLSVGGRKSKTGGYFDSYNDEFVYDSWTKDAVEHNAKSSRSNFMQDGQTFNKSKDLMEARKSGARFIDYGGDFGRNNLTKNVSGYGAKRSGKDSRPGFTKYGSDRGSFSRHGQNGNGSEHSGRKARLVNAEHRHNDFKQILDALKDETYLAEDGNF</sequence>
<feature type="domain" description="Helicase C-terminal" evidence="9">
    <location>
        <begin position="308"/>
        <end position="452"/>
    </location>
</feature>
<evidence type="ECO:0008006" key="13">
    <source>
        <dbReference type="Google" id="ProtNLM"/>
    </source>
</evidence>
<proteinExistence type="inferred from homology"/>
<evidence type="ECO:0000256" key="1">
    <source>
        <dbReference type="ARBA" id="ARBA00006517"/>
    </source>
</evidence>
<dbReference type="InterPro" id="IPR014001">
    <property type="entry name" value="Helicase_ATP-bd"/>
</dbReference>
<dbReference type="CDD" id="cd00268">
    <property type="entry name" value="DEADc"/>
    <property type="match status" value="1"/>
</dbReference>
<keyword evidence="2" id="KW-0547">Nucleotide-binding</keyword>
<protein>
    <recommendedName>
        <fullName evidence="13">RNA helicase</fullName>
    </recommendedName>
</protein>
<feature type="region of interest" description="Disordered" evidence="7">
    <location>
        <begin position="624"/>
        <end position="663"/>
    </location>
</feature>
<dbReference type="EMBL" id="JAINDJ010000004">
    <property type="protein sequence ID" value="KAG9450909.1"/>
    <property type="molecule type" value="Genomic_DNA"/>
</dbReference>
<evidence type="ECO:0000256" key="4">
    <source>
        <dbReference type="ARBA" id="ARBA00022806"/>
    </source>
</evidence>
<comment type="caution">
    <text evidence="11">The sequence shown here is derived from an EMBL/GenBank/DDBJ whole genome shotgun (WGS) entry which is preliminary data.</text>
</comment>
<keyword evidence="12" id="KW-1185">Reference proteome</keyword>